<keyword evidence="3" id="KW-1185">Reference proteome</keyword>
<gene>
    <name evidence="2" type="ORF">E2C01_010542</name>
</gene>
<sequence length="131" mass="15003">MTEDRHAPPQAAPRGPPVSARQGRRQLLLPPADRWLESDTSNALSQDRSGDIVAGQWCRGRRVRRMDVRKQGNFLTRIDTLTHKNKLSRDEDEEDPAKQQAAARRSHPKEMSDAVKVIPRTTLRTEQSMRR</sequence>
<proteinExistence type="predicted"/>
<protein>
    <submittedName>
        <fullName evidence="2">Uncharacterized protein</fullName>
    </submittedName>
</protein>
<feature type="region of interest" description="Disordered" evidence="1">
    <location>
        <begin position="1"/>
        <end position="50"/>
    </location>
</feature>
<dbReference type="Proteomes" id="UP000324222">
    <property type="component" value="Unassembled WGS sequence"/>
</dbReference>
<name>A0A5B7D8N5_PORTR</name>
<comment type="caution">
    <text evidence="2">The sequence shown here is derived from an EMBL/GenBank/DDBJ whole genome shotgun (WGS) entry which is preliminary data.</text>
</comment>
<feature type="compositionally biased region" description="Polar residues" evidence="1">
    <location>
        <begin position="38"/>
        <end position="47"/>
    </location>
</feature>
<evidence type="ECO:0000256" key="1">
    <source>
        <dbReference type="SAM" id="MobiDB-lite"/>
    </source>
</evidence>
<feature type="region of interest" description="Disordered" evidence="1">
    <location>
        <begin position="84"/>
        <end position="131"/>
    </location>
</feature>
<dbReference type="AlphaFoldDB" id="A0A5B7D8N5"/>
<feature type="compositionally biased region" description="Polar residues" evidence="1">
    <location>
        <begin position="122"/>
        <end position="131"/>
    </location>
</feature>
<evidence type="ECO:0000313" key="3">
    <source>
        <dbReference type="Proteomes" id="UP000324222"/>
    </source>
</evidence>
<accession>A0A5B7D8N5</accession>
<organism evidence="2 3">
    <name type="scientific">Portunus trituberculatus</name>
    <name type="common">Swimming crab</name>
    <name type="synonym">Neptunus trituberculatus</name>
    <dbReference type="NCBI Taxonomy" id="210409"/>
    <lineage>
        <taxon>Eukaryota</taxon>
        <taxon>Metazoa</taxon>
        <taxon>Ecdysozoa</taxon>
        <taxon>Arthropoda</taxon>
        <taxon>Crustacea</taxon>
        <taxon>Multicrustacea</taxon>
        <taxon>Malacostraca</taxon>
        <taxon>Eumalacostraca</taxon>
        <taxon>Eucarida</taxon>
        <taxon>Decapoda</taxon>
        <taxon>Pleocyemata</taxon>
        <taxon>Brachyura</taxon>
        <taxon>Eubrachyura</taxon>
        <taxon>Portunoidea</taxon>
        <taxon>Portunidae</taxon>
        <taxon>Portuninae</taxon>
        <taxon>Portunus</taxon>
    </lineage>
</organism>
<evidence type="ECO:0000313" key="2">
    <source>
        <dbReference type="EMBL" id="MPC17678.1"/>
    </source>
</evidence>
<reference evidence="2 3" key="1">
    <citation type="submission" date="2019-05" db="EMBL/GenBank/DDBJ databases">
        <title>Another draft genome of Portunus trituberculatus and its Hox gene families provides insights of decapod evolution.</title>
        <authorList>
            <person name="Jeong J.-H."/>
            <person name="Song I."/>
            <person name="Kim S."/>
            <person name="Choi T."/>
            <person name="Kim D."/>
            <person name="Ryu S."/>
            <person name="Kim W."/>
        </authorList>
    </citation>
    <scope>NUCLEOTIDE SEQUENCE [LARGE SCALE GENOMIC DNA]</scope>
    <source>
        <tissue evidence="2">Muscle</tissue>
    </source>
</reference>
<dbReference type="EMBL" id="VSRR010000611">
    <property type="protein sequence ID" value="MPC17678.1"/>
    <property type="molecule type" value="Genomic_DNA"/>
</dbReference>